<sequence length="50" mass="5922">MPLNELYEKYGSGWYGESGYKFLGDFLSEVKDRVLEDDTLYIFSFKREGQ</sequence>
<comment type="caution">
    <text evidence="1">The sequence shown here is derived from an EMBL/GenBank/DDBJ whole genome shotgun (WGS) entry which is preliminary data.</text>
</comment>
<evidence type="ECO:0000313" key="2">
    <source>
        <dbReference type="Proteomes" id="UP000708208"/>
    </source>
</evidence>
<reference evidence="1" key="1">
    <citation type="submission" date="2021-06" db="EMBL/GenBank/DDBJ databases">
        <authorList>
            <person name="Hodson N. C."/>
            <person name="Mongue J. A."/>
            <person name="Jaron S. K."/>
        </authorList>
    </citation>
    <scope>NUCLEOTIDE SEQUENCE</scope>
</reference>
<name>A0A8J2NQ91_9HEXA</name>
<organism evidence="1 2">
    <name type="scientific">Allacma fusca</name>
    <dbReference type="NCBI Taxonomy" id="39272"/>
    <lineage>
        <taxon>Eukaryota</taxon>
        <taxon>Metazoa</taxon>
        <taxon>Ecdysozoa</taxon>
        <taxon>Arthropoda</taxon>
        <taxon>Hexapoda</taxon>
        <taxon>Collembola</taxon>
        <taxon>Symphypleona</taxon>
        <taxon>Sminthuridae</taxon>
        <taxon>Allacma</taxon>
    </lineage>
</organism>
<accession>A0A8J2NQ91</accession>
<protein>
    <submittedName>
        <fullName evidence="1">Uncharacterized protein</fullName>
    </submittedName>
</protein>
<dbReference type="OrthoDB" id="5853397at2759"/>
<proteinExistence type="predicted"/>
<feature type="non-terminal residue" evidence="1">
    <location>
        <position position="1"/>
    </location>
</feature>
<dbReference type="EMBL" id="CAJVCH010048013">
    <property type="protein sequence ID" value="CAG7717708.1"/>
    <property type="molecule type" value="Genomic_DNA"/>
</dbReference>
<keyword evidence="2" id="KW-1185">Reference proteome</keyword>
<dbReference type="Proteomes" id="UP000708208">
    <property type="component" value="Unassembled WGS sequence"/>
</dbReference>
<dbReference type="AlphaFoldDB" id="A0A8J2NQ91"/>
<evidence type="ECO:0000313" key="1">
    <source>
        <dbReference type="EMBL" id="CAG7717708.1"/>
    </source>
</evidence>
<gene>
    <name evidence="1" type="ORF">AFUS01_LOCUS7149</name>
</gene>